<dbReference type="GO" id="GO:0015074">
    <property type="term" value="P:DNA integration"/>
    <property type="evidence" value="ECO:0007669"/>
    <property type="project" value="InterPro"/>
</dbReference>
<evidence type="ECO:0000256" key="5">
    <source>
        <dbReference type="ARBA" id="ARBA00022801"/>
    </source>
</evidence>
<evidence type="ECO:0000259" key="8">
    <source>
        <dbReference type="PROSITE" id="PS50994"/>
    </source>
</evidence>
<dbReference type="PROSITE" id="PS50879">
    <property type="entry name" value="RNASE_H_1"/>
    <property type="match status" value="1"/>
</dbReference>
<dbReference type="PROSITE" id="PS50994">
    <property type="entry name" value="INTEGRASE"/>
    <property type="match status" value="1"/>
</dbReference>
<evidence type="ECO:0000313" key="9">
    <source>
        <dbReference type="EMBL" id="GCC40624.1"/>
    </source>
</evidence>
<dbReference type="GO" id="GO:0003676">
    <property type="term" value="F:nucleic acid binding"/>
    <property type="evidence" value="ECO:0007669"/>
    <property type="project" value="InterPro"/>
</dbReference>
<dbReference type="OrthoDB" id="8947436at2759"/>
<dbReference type="Gene3D" id="3.30.420.10">
    <property type="entry name" value="Ribonuclease H-like superfamily/Ribonuclease H"/>
    <property type="match status" value="2"/>
</dbReference>
<feature type="domain" description="Integrase catalytic" evidence="8">
    <location>
        <begin position="339"/>
        <end position="475"/>
    </location>
</feature>
<evidence type="ECO:0000256" key="6">
    <source>
        <dbReference type="ARBA" id="ARBA00022918"/>
    </source>
</evidence>
<comment type="caution">
    <text evidence="9">The sequence shown here is derived from an EMBL/GenBank/DDBJ whole genome shotgun (WGS) entry which is preliminary data.</text>
</comment>
<dbReference type="InterPro" id="IPR036397">
    <property type="entry name" value="RNaseH_sf"/>
</dbReference>
<dbReference type="STRING" id="137246.A0A401TDD7"/>
<keyword evidence="1" id="KW-0808">Transferase</keyword>
<dbReference type="Pfam" id="PF00075">
    <property type="entry name" value="RNase_H"/>
    <property type="match status" value="1"/>
</dbReference>
<dbReference type="OMA" id="HIAFTHK"/>
<gene>
    <name evidence="9" type="ORF">chiPu_0024816</name>
</gene>
<dbReference type="EMBL" id="BEZZ01046667">
    <property type="protein sequence ID" value="GCC40624.1"/>
    <property type="molecule type" value="Genomic_DNA"/>
</dbReference>
<evidence type="ECO:0000313" key="10">
    <source>
        <dbReference type="Proteomes" id="UP000287033"/>
    </source>
</evidence>
<dbReference type="PANTHER" id="PTHR41694">
    <property type="entry name" value="ENDOGENOUS RETROVIRUS GROUP K MEMBER POL PROTEIN"/>
    <property type="match status" value="1"/>
</dbReference>
<keyword evidence="2" id="KW-0548">Nucleotidyltransferase</keyword>
<evidence type="ECO:0000256" key="1">
    <source>
        <dbReference type="ARBA" id="ARBA00022679"/>
    </source>
</evidence>
<dbReference type="Proteomes" id="UP000287033">
    <property type="component" value="Unassembled WGS sequence"/>
</dbReference>
<keyword evidence="3" id="KW-0540">Nuclease</keyword>
<dbReference type="InterPro" id="IPR002156">
    <property type="entry name" value="RNaseH_domain"/>
</dbReference>
<feature type="domain" description="RNase H type-1" evidence="7">
    <location>
        <begin position="59"/>
        <end position="210"/>
    </location>
</feature>
<proteinExistence type="predicted"/>
<protein>
    <submittedName>
        <fullName evidence="9">Uncharacterized protein</fullName>
    </submittedName>
</protein>
<keyword evidence="5" id="KW-0378">Hydrolase</keyword>
<dbReference type="AlphaFoldDB" id="A0A401TDD7"/>
<dbReference type="PANTHER" id="PTHR41694:SF5">
    <property type="entry name" value="RIBONUCLEASE H"/>
    <property type="match status" value="1"/>
</dbReference>
<evidence type="ECO:0000256" key="2">
    <source>
        <dbReference type="ARBA" id="ARBA00022695"/>
    </source>
</evidence>
<keyword evidence="10" id="KW-1185">Reference proteome</keyword>
<name>A0A401TDD7_CHIPU</name>
<dbReference type="InterPro" id="IPR001584">
    <property type="entry name" value="Integrase_cat-core"/>
</dbReference>
<evidence type="ECO:0000256" key="3">
    <source>
        <dbReference type="ARBA" id="ARBA00022722"/>
    </source>
</evidence>
<accession>A0A401TDD7</accession>
<dbReference type="GO" id="GO:0004523">
    <property type="term" value="F:RNA-DNA hybrid ribonuclease activity"/>
    <property type="evidence" value="ECO:0007669"/>
    <property type="project" value="InterPro"/>
</dbReference>
<keyword evidence="4" id="KW-0255">Endonuclease</keyword>
<dbReference type="SUPFAM" id="SSF53098">
    <property type="entry name" value="Ribonuclease H-like"/>
    <property type="match status" value="2"/>
</dbReference>
<keyword evidence="6" id="KW-0695">RNA-directed DNA polymerase</keyword>
<organism evidence="9 10">
    <name type="scientific">Chiloscyllium punctatum</name>
    <name type="common">Brownbanded bambooshark</name>
    <name type="synonym">Hemiscyllium punctatum</name>
    <dbReference type="NCBI Taxonomy" id="137246"/>
    <lineage>
        <taxon>Eukaryota</taxon>
        <taxon>Metazoa</taxon>
        <taxon>Chordata</taxon>
        <taxon>Craniata</taxon>
        <taxon>Vertebrata</taxon>
        <taxon>Chondrichthyes</taxon>
        <taxon>Elasmobranchii</taxon>
        <taxon>Galeomorphii</taxon>
        <taxon>Galeoidea</taxon>
        <taxon>Orectolobiformes</taxon>
        <taxon>Hemiscylliidae</taxon>
        <taxon>Chiloscyllium</taxon>
    </lineage>
</organism>
<dbReference type="InterPro" id="IPR012337">
    <property type="entry name" value="RNaseH-like_sf"/>
</dbReference>
<evidence type="ECO:0000256" key="4">
    <source>
        <dbReference type="ARBA" id="ARBA00022759"/>
    </source>
</evidence>
<dbReference type="Pfam" id="PF00665">
    <property type="entry name" value="rve"/>
    <property type="match status" value="1"/>
</dbReference>
<dbReference type="GO" id="GO:0003964">
    <property type="term" value="F:RNA-directed DNA polymerase activity"/>
    <property type="evidence" value="ECO:0007669"/>
    <property type="project" value="UniProtKB-KW"/>
</dbReference>
<evidence type="ECO:0000259" key="7">
    <source>
        <dbReference type="PROSITE" id="PS50879"/>
    </source>
</evidence>
<reference evidence="9 10" key="1">
    <citation type="journal article" date="2018" name="Nat. Ecol. Evol.">
        <title>Shark genomes provide insights into elasmobranch evolution and the origin of vertebrates.</title>
        <authorList>
            <person name="Hara Y"/>
            <person name="Yamaguchi K"/>
            <person name="Onimaru K"/>
            <person name="Kadota M"/>
            <person name="Koyanagi M"/>
            <person name="Keeley SD"/>
            <person name="Tatsumi K"/>
            <person name="Tanaka K"/>
            <person name="Motone F"/>
            <person name="Kageyama Y"/>
            <person name="Nozu R"/>
            <person name="Adachi N"/>
            <person name="Nishimura O"/>
            <person name="Nakagawa R"/>
            <person name="Tanegashima C"/>
            <person name="Kiyatake I"/>
            <person name="Matsumoto R"/>
            <person name="Murakumo K"/>
            <person name="Nishida K"/>
            <person name="Terakita A"/>
            <person name="Kuratani S"/>
            <person name="Sato K"/>
            <person name="Hyodo S Kuraku.S."/>
        </authorList>
    </citation>
    <scope>NUCLEOTIDE SEQUENCE [LARGE SCALE GENOMIC DNA]</scope>
</reference>
<sequence length="475" mass="54113">MTSLRQTRLEKILNAPHIAFTHKGINVADNMGEGEPHMCEERIQRDVKVRADLQAIPLVDPEEVLFTDGCCYRHPTEGLKAAYAVVRWTSKGFEEVLTGKVTGKESAQLAEPQAMIAALEWSEGKRVNIYTDSAYVVGAIQVELSQWIRVGFLTAAKTPIKHEKDMKRLAEALMKPAEVAVVKCRGYDKADTVVAKGNQEAKSAAKEAAWYTAQYIMMQTERTVYDLLPTCDVNVLIKEQQKASPHELTVWRERGATESEGIWRSPDGRPVLPPGLIASMLQEDHWLTHRGKTQMQRYLTHWWHPFLPAMIENYIRECRTCTEYNVTPTVKPYERKFPLPRMPGQEIVIDYTDMIERVNRYWYLLVAVDTYTGWPEAIPAKKEDAKTVIKFLINQYIPMHGFPKTVRSDNDTHFKNKDLQEAEAALGLKYAFGTVYNPQSQGKVERMNQSIKGKIGKVCAQTKLSWVEALPFTVH</sequence>
<dbReference type="Gene3D" id="1.10.340.70">
    <property type="match status" value="1"/>
</dbReference>